<evidence type="ECO:0000313" key="5">
    <source>
        <dbReference type="Proteomes" id="UP000272474"/>
    </source>
</evidence>
<dbReference type="AlphaFoldDB" id="A0A3A9Z766"/>
<dbReference type="PANTHER" id="PTHR11908">
    <property type="entry name" value="XANTHINE DEHYDROGENASE"/>
    <property type="match status" value="1"/>
</dbReference>
<protein>
    <submittedName>
        <fullName evidence="4">Xanthine dehydrogenase family protein molybdopterin-binding subunit</fullName>
    </submittedName>
</protein>
<dbReference type="InterPro" id="IPR000674">
    <property type="entry name" value="Ald_Oxase/Xan_DH_a/b"/>
</dbReference>
<dbReference type="Pfam" id="PF01315">
    <property type="entry name" value="Ald_Xan_dh_C"/>
    <property type="match status" value="1"/>
</dbReference>
<sequence>MPRIEAREKVTGAARYAAEYRLPGMTYAWVVPAAVPRGLVRAVDATAALATPGVLAVLSHDGGGRNAAPRLRPQAPELALLQGPEIAYRGQPVAMVVAETPEGAREAAAAVEVRYQPEPHHVLLSRDEPDSYVPDTVNAGYPGTVETGDVDAALAQSPVVVDVTYTTPPQHAAPMEPHSATAAWEGGTLTVYHSDQAPWRTAVTLAELFGVPTEDVHVIADHVGGGFGSKAMVRPPTVLAALAARAVGRPVRLAVTRQQMFTLVSYRTPTVQRLRLGAGRDGRLRAVWHEALQQSSRLTEYCEQTVTPTRVMYATPSLRTVHRLARLDVPTPSWMRAPGKTPGMFALECAMDELAHALRMDPVELRLRNEPDLEPGSGTPFSSRNLTGCLREGAARFGWADRDPAPGPHRAGRWLRGTGVAAAMYPGYLRPCTATARAEPGGRFTVRVAGVDIGTGARTALTQLAAEALGVPPDGVTVEIGHSAYGPAPAAGGSAGLASWGTAVHRACRALLGRLAAAGGEVPEGGIEERAGTGEDIESRPELSRHSYGAQFAEVAVHAVTGEVRLERMLGVFAAGRIVNPRTARSQLLGGMCMGLSGALHEGLEVDPRDGDFANHDLATYHVASHADFRGAEVVLLEDEDPGLNEIGVKGIGELGIVGAAAAVANAVHHATGVRVRDLPIHPEDLRTPAGG</sequence>
<feature type="domain" description="Aldehyde oxidase/xanthine dehydrogenase a/b hammerhead" evidence="3">
    <location>
        <begin position="11"/>
        <end position="119"/>
    </location>
</feature>
<dbReference type="InterPro" id="IPR016208">
    <property type="entry name" value="Ald_Oxase/xanthine_DH-like"/>
</dbReference>
<comment type="caution">
    <text evidence="4">The sequence shown here is derived from an EMBL/GenBank/DDBJ whole genome shotgun (WGS) entry which is preliminary data.</text>
</comment>
<name>A0A3A9Z766_9ACTN</name>
<dbReference type="Proteomes" id="UP000272474">
    <property type="component" value="Unassembled WGS sequence"/>
</dbReference>
<dbReference type="GO" id="GO:0005506">
    <property type="term" value="F:iron ion binding"/>
    <property type="evidence" value="ECO:0007669"/>
    <property type="project" value="InterPro"/>
</dbReference>
<dbReference type="SUPFAM" id="SSF56003">
    <property type="entry name" value="Molybdenum cofactor-binding domain"/>
    <property type="match status" value="1"/>
</dbReference>
<keyword evidence="1" id="KW-0500">Molybdenum</keyword>
<dbReference type="EMBL" id="RBAL01000004">
    <property type="protein sequence ID" value="RKN44088.1"/>
    <property type="molecule type" value="Genomic_DNA"/>
</dbReference>
<dbReference type="InterPro" id="IPR036856">
    <property type="entry name" value="Ald_Oxase/Xan_DH_a/b_sf"/>
</dbReference>
<keyword evidence="5" id="KW-1185">Reference proteome</keyword>
<keyword evidence="2" id="KW-0560">Oxidoreductase</keyword>
<reference evidence="4 5" key="1">
    <citation type="journal article" date="2014" name="Int. J. Syst. Evol. Microbiol.">
        <title>Streptomyces hoynatensis sp. nov., isolated from deep marine sediment.</title>
        <authorList>
            <person name="Veyisoglu A."/>
            <person name="Sahin N."/>
        </authorList>
    </citation>
    <scope>NUCLEOTIDE SEQUENCE [LARGE SCALE GENOMIC DNA]</scope>
    <source>
        <strain evidence="4 5">KCTC 29097</strain>
    </source>
</reference>
<dbReference type="Gene3D" id="3.90.1170.50">
    <property type="entry name" value="Aldehyde oxidase/xanthine dehydrogenase, a/b hammerhead"/>
    <property type="match status" value="1"/>
</dbReference>
<dbReference type="Pfam" id="PF02738">
    <property type="entry name" value="MoCoBD_1"/>
    <property type="match status" value="1"/>
</dbReference>
<evidence type="ECO:0000313" key="4">
    <source>
        <dbReference type="EMBL" id="RKN44088.1"/>
    </source>
</evidence>
<proteinExistence type="predicted"/>
<evidence type="ECO:0000256" key="2">
    <source>
        <dbReference type="ARBA" id="ARBA00023002"/>
    </source>
</evidence>
<dbReference type="SMART" id="SM01008">
    <property type="entry name" value="Ald_Xan_dh_C"/>
    <property type="match status" value="1"/>
</dbReference>
<dbReference type="Gene3D" id="3.30.365.10">
    <property type="entry name" value="Aldehyde oxidase/xanthine dehydrogenase, molybdopterin binding domain"/>
    <property type="match status" value="4"/>
</dbReference>
<dbReference type="OrthoDB" id="8428274at2"/>
<dbReference type="Pfam" id="PF20256">
    <property type="entry name" value="MoCoBD_2"/>
    <property type="match status" value="2"/>
</dbReference>
<dbReference type="PANTHER" id="PTHR11908:SF132">
    <property type="entry name" value="ALDEHYDE OXIDASE 1-RELATED"/>
    <property type="match status" value="1"/>
</dbReference>
<evidence type="ECO:0000259" key="3">
    <source>
        <dbReference type="SMART" id="SM01008"/>
    </source>
</evidence>
<dbReference type="GO" id="GO:0016491">
    <property type="term" value="F:oxidoreductase activity"/>
    <property type="evidence" value="ECO:0007669"/>
    <property type="project" value="UniProtKB-KW"/>
</dbReference>
<dbReference type="InterPro" id="IPR037165">
    <property type="entry name" value="AldOxase/xan_DH_Mopterin-bd_sf"/>
</dbReference>
<organism evidence="4 5">
    <name type="scientific">Streptomyces hoynatensis</name>
    <dbReference type="NCBI Taxonomy" id="1141874"/>
    <lineage>
        <taxon>Bacteria</taxon>
        <taxon>Bacillati</taxon>
        <taxon>Actinomycetota</taxon>
        <taxon>Actinomycetes</taxon>
        <taxon>Kitasatosporales</taxon>
        <taxon>Streptomycetaceae</taxon>
        <taxon>Streptomyces</taxon>
    </lineage>
</organism>
<dbReference type="InterPro" id="IPR046867">
    <property type="entry name" value="AldOxase/xan_DH_MoCoBD2"/>
</dbReference>
<accession>A0A3A9Z766</accession>
<evidence type="ECO:0000256" key="1">
    <source>
        <dbReference type="ARBA" id="ARBA00022505"/>
    </source>
</evidence>
<dbReference type="SUPFAM" id="SSF54665">
    <property type="entry name" value="CO dehydrogenase molybdoprotein N-domain-like"/>
    <property type="match status" value="1"/>
</dbReference>
<dbReference type="InterPro" id="IPR008274">
    <property type="entry name" value="AldOxase/xan_DH_MoCoBD1"/>
</dbReference>
<gene>
    <name evidence="4" type="ORF">D7294_09815</name>
</gene>